<evidence type="ECO:0000313" key="1">
    <source>
        <dbReference type="EMBL" id="MFL9839296.1"/>
    </source>
</evidence>
<evidence type="ECO:0008006" key="3">
    <source>
        <dbReference type="Google" id="ProtNLM"/>
    </source>
</evidence>
<comment type="caution">
    <text evidence="1">The sequence shown here is derived from an EMBL/GenBank/DDBJ whole genome shotgun (WGS) entry which is preliminary data.</text>
</comment>
<proteinExistence type="predicted"/>
<name>A0ABW8YJ74_9FLAO</name>
<dbReference type="RefSeq" id="WP_408076245.1">
    <property type="nucleotide sequence ID" value="NZ_JBELQB010000028.1"/>
</dbReference>
<dbReference type="Proteomes" id="UP001629059">
    <property type="component" value="Unassembled WGS sequence"/>
</dbReference>
<accession>A0ABW8YJ74</accession>
<keyword evidence="2" id="KW-1185">Reference proteome</keyword>
<reference evidence="1 2" key="1">
    <citation type="submission" date="2024-06" db="EMBL/GenBank/DDBJ databases">
        <authorList>
            <person name="Kaempfer P."/>
            <person name="Viver T."/>
        </authorList>
    </citation>
    <scope>NUCLEOTIDE SEQUENCE [LARGE SCALE GENOMIC DNA]</scope>
    <source>
        <strain evidence="1 2">ST-75</strain>
    </source>
</reference>
<dbReference type="PROSITE" id="PS51257">
    <property type="entry name" value="PROKAR_LIPOPROTEIN"/>
    <property type="match status" value="1"/>
</dbReference>
<protein>
    <recommendedName>
        <fullName evidence="3">Lipoprotein</fullName>
    </recommendedName>
</protein>
<gene>
    <name evidence="1" type="ORF">ABS768_17510</name>
</gene>
<organism evidence="1 2">
    <name type="scientific">Flavobacterium rhizophilum</name>
    <dbReference type="NCBI Taxonomy" id="3163296"/>
    <lineage>
        <taxon>Bacteria</taxon>
        <taxon>Pseudomonadati</taxon>
        <taxon>Bacteroidota</taxon>
        <taxon>Flavobacteriia</taxon>
        <taxon>Flavobacteriales</taxon>
        <taxon>Flavobacteriaceae</taxon>
        <taxon>Flavobacterium</taxon>
    </lineage>
</organism>
<sequence length="129" mass="15284">MHTKIFLFITIFLLVSCKTSKNVMTFDKENVDKVEIEINKFKIPLKKNLINDFIKDFNRNELVYSDKKNTYLLDLIIYTKDGEIIYLKSNGANVFYNKSFVLVNSENLISKYWQIEEENLPHIKAPEPR</sequence>
<dbReference type="EMBL" id="JBELQB010000028">
    <property type="protein sequence ID" value="MFL9839296.1"/>
    <property type="molecule type" value="Genomic_DNA"/>
</dbReference>
<evidence type="ECO:0000313" key="2">
    <source>
        <dbReference type="Proteomes" id="UP001629059"/>
    </source>
</evidence>